<evidence type="ECO:0000313" key="8">
    <source>
        <dbReference type="Proteomes" id="UP001231924"/>
    </source>
</evidence>
<evidence type="ECO:0000313" key="7">
    <source>
        <dbReference type="EMBL" id="MDL5156666.1"/>
    </source>
</evidence>
<gene>
    <name evidence="7" type="ORF">QRT03_11915</name>
</gene>
<reference evidence="7 8" key="1">
    <citation type="submission" date="2023-06" db="EMBL/GenBank/DDBJ databases">
        <title>Actinomycetospora Odt1-22.</title>
        <authorList>
            <person name="Supong K."/>
        </authorList>
    </citation>
    <scope>NUCLEOTIDE SEQUENCE [LARGE SCALE GENOMIC DNA]</scope>
    <source>
        <strain evidence="7 8">Odt1-22</strain>
    </source>
</reference>
<evidence type="ECO:0000256" key="6">
    <source>
        <dbReference type="ARBA" id="ARBA00023306"/>
    </source>
</evidence>
<dbReference type="InterPro" id="IPR006776">
    <property type="entry name" value="SsgB"/>
</dbReference>
<name>A0ABT7M7L7_9PSEU</name>
<comment type="similarity">
    <text evidence="2">Belongs to the SsgA family.</text>
</comment>
<evidence type="ECO:0000256" key="2">
    <source>
        <dbReference type="ARBA" id="ARBA00009323"/>
    </source>
</evidence>
<accession>A0ABT7M7L7</accession>
<dbReference type="EMBL" id="JASVWF010000002">
    <property type="protein sequence ID" value="MDL5156666.1"/>
    <property type="molecule type" value="Genomic_DNA"/>
</dbReference>
<keyword evidence="6" id="KW-0131">Cell cycle</keyword>
<evidence type="ECO:0000256" key="4">
    <source>
        <dbReference type="ARBA" id="ARBA00022969"/>
    </source>
</evidence>
<dbReference type="Pfam" id="PF04686">
    <property type="entry name" value="SsgA"/>
    <property type="match status" value="1"/>
</dbReference>
<comment type="caution">
    <text evidence="7">The sequence shown here is derived from an EMBL/GenBank/DDBJ whole genome shotgun (WGS) entry which is preliminary data.</text>
</comment>
<comment type="subcellular location">
    <subcellularLocation>
        <location evidence="1">Cell septum</location>
    </subcellularLocation>
</comment>
<dbReference type="RefSeq" id="WP_286052992.1">
    <property type="nucleotide sequence ID" value="NZ_JASVWF010000002.1"/>
</dbReference>
<organism evidence="7 8">
    <name type="scientific">Actinomycetospora termitidis</name>
    <dbReference type="NCBI Taxonomy" id="3053470"/>
    <lineage>
        <taxon>Bacteria</taxon>
        <taxon>Bacillati</taxon>
        <taxon>Actinomycetota</taxon>
        <taxon>Actinomycetes</taxon>
        <taxon>Pseudonocardiales</taxon>
        <taxon>Pseudonocardiaceae</taxon>
        <taxon>Actinomycetospora</taxon>
    </lineage>
</organism>
<keyword evidence="8" id="KW-1185">Reference proteome</keyword>
<protein>
    <submittedName>
        <fullName evidence="7">SsgA family sporulation/cell division regulator</fullName>
    </submittedName>
</protein>
<evidence type="ECO:0000256" key="5">
    <source>
        <dbReference type="ARBA" id="ARBA00023210"/>
    </source>
</evidence>
<keyword evidence="4" id="KW-0749">Sporulation</keyword>
<evidence type="ECO:0000256" key="3">
    <source>
        <dbReference type="ARBA" id="ARBA00022618"/>
    </source>
</evidence>
<evidence type="ECO:0000256" key="1">
    <source>
        <dbReference type="ARBA" id="ARBA00004431"/>
    </source>
</evidence>
<proteinExistence type="inferred from homology"/>
<dbReference type="Proteomes" id="UP001231924">
    <property type="component" value="Unassembled WGS sequence"/>
</dbReference>
<keyword evidence="5" id="KW-0717">Septation</keyword>
<dbReference type="Gene3D" id="2.30.31.20">
    <property type="entry name" value="Sporulation-specific cell division protein SsgB"/>
    <property type="match status" value="1"/>
</dbReference>
<keyword evidence="3" id="KW-0132">Cell division</keyword>
<dbReference type="InterPro" id="IPR038658">
    <property type="entry name" value="SsgB_sf"/>
</dbReference>
<sequence length="139" mass="15419">MHNDHVTIRSTAVFDLIGPPNPPVPVQVELRYDTRDPYAVQAAFRTGRAGWVEWVFSRDLLTEGLIDTAGDGDVRIRPSEGESVEIELSSPSGHATFRALAREVSEFLQRTHEVIEPGSEDDWLDLEHALGLLLSTDPS</sequence>